<name>A0A8S1XD73_PAROT</name>
<dbReference type="EMBL" id="CAJJDP010000118">
    <property type="protein sequence ID" value="CAD8199040.1"/>
    <property type="molecule type" value="Genomic_DNA"/>
</dbReference>
<reference evidence="1" key="1">
    <citation type="submission" date="2021-01" db="EMBL/GenBank/DDBJ databases">
        <authorList>
            <consortium name="Genoscope - CEA"/>
            <person name="William W."/>
        </authorList>
    </citation>
    <scope>NUCLEOTIDE SEQUENCE</scope>
</reference>
<dbReference type="AlphaFoldDB" id="A0A8S1XD73"/>
<organism evidence="1 2">
    <name type="scientific">Paramecium octaurelia</name>
    <dbReference type="NCBI Taxonomy" id="43137"/>
    <lineage>
        <taxon>Eukaryota</taxon>
        <taxon>Sar</taxon>
        <taxon>Alveolata</taxon>
        <taxon>Ciliophora</taxon>
        <taxon>Intramacronucleata</taxon>
        <taxon>Oligohymenophorea</taxon>
        <taxon>Peniculida</taxon>
        <taxon>Parameciidae</taxon>
        <taxon>Paramecium</taxon>
    </lineage>
</organism>
<evidence type="ECO:0000313" key="2">
    <source>
        <dbReference type="Proteomes" id="UP000683925"/>
    </source>
</evidence>
<dbReference type="Proteomes" id="UP000683925">
    <property type="component" value="Unassembled WGS sequence"/>
</dbReference>
<evidence type="ECO:0000313" key="1">
    <source>
        <dbReference type="EMBL" id="CAD8199040.1"/>
    </source>
</evidence>
<protein>
    <submittedName>
        <fullName evidence="1">Uncharacterized protein</fullName>
    </submittedName>
</protein>
<gene>
    <name evidence="1" type="ORF">POCTA_138.1.T1180114</name>
</gene>
<proteinExistence type="predicted"/>
<keyword evidence="2" id="KW-1185">Reference proteome</keyword>
<comment type="caution">
    <text evidence="1">The sequence shown here is derived from an EMBL/GenBank/DDBJ whole genome shotgun (WGS) entry which is preliminary data.</text>
</comment>
<sequence>MLAAFKSNSFGKPSEFQYKSKNVAISFETSFLMLREGICAELISKRNSILK</sequence>
<accession>A0A8S1XD73</accession>